<dbReference type="RefSeq" id="WP_329500863.1">
    <property type="nucleotide sequence ID" value="NZ_CP108460.1"/>
</dbReference>
<proteinExistence type="predicted"/>
<evidence type="ECO:0000313" key="1">
    <source>
        <dbReference type="EMBL" id="WUS54600.1"/>
    </source>
</evidence>
<evidence type="ECO:0000313" key="2">
    <source>
        <dbReference type="Proteomes" id="UP001432014"/>
    </source>
</evidence>
<accession>A0ABZ1W1A6</accession>
<keyword evidence="2" id="KW-1185">Reference proteome</keyword>
<dbReference type="Proteomes" id="UP001432014">
    <property type="component" value="Chromosome"/>
</dbReference>
<gene>
    <name evidence="1" type="ORF">OG469_03195</name>
</gene>
<organism evidence="1 2">
    <name type="scientific">Kitasatospora herbaricolor</name>
    <dbReference type="NCBI Taxonomy" id="68217"/>
    <lineage>
        <taxon>Bacteria</taxon>
        <taxon>Bacillati</taxon>
        <taxon>Actinomycetota</taxon>
        <taxon>Actinomycetes</taxon>
        <taxon>Kitasatosporales</taxon>
        <taxon>Streptomycetaceae</taxon>
        <taxon>Kitasatospora</taxon>
    </lineage>
</organism>
<sequence>MTPVPVLPAGAAWHDTGSTVFRYAARAAGHWWVLRLNDFPEHPLFTLFIDAAVVGDIDDLPAAWQLTPRAALPVLDAPDRAEMLRLMSGLGPYGAEAGTPCAGDWCSCSVLTDEYAARPSTLPRTSAEDTGSAPS</sequence>
<reference evidence="1 2" key="1">
    <citation type="submission" date="2022-10" db="EMBL/GenBank/DDBJ databases">
        <title>The complete genomes of actinobacterial strains from the NBC collection.</title>
        <authorList>
            <person name="Joergensen T.S."/>
            <person name="Alvarez Arevalo M."/>
            <person name="Sterndorff E.B."/>
            <person name="Faurdal D."/>
            <person name="Vuksanovic O."/>
            <person name="Mourched A.-S."/>
            <person name="Charusanti P."/>
            <person name="Shaw S."/>
            <person name="Blin K."/>
            <person name="Weber T."/>
        </authorList>
    </citation>
    <scope>NUCLEOTIDE SEQUENCE [LARGE SCALE GENOMIC DNA]</scope>
    <source>
        <strain evidence="1 2">NBC_01247</strain>
    </source>
</reference>
<name>A0ABZ1W1A6_9ACTN</name>
<dbReference type="EMBL" id="CP108482">
    <property type="protein sequence ID" value="WUS54600.1"/>
    <property type="molecule type" value="Genomic_DNA"/>
</dbReference>
<protein>
    <submittedName>
        <fullName evidence="1">Uncharacterized protein</fullName>
    </submittedName>
</protein>